<accession>A0A445JK24</accession>
<keyword evidence="2" id="KW-1185">Reference proteome</keyword>
<dbReference type="EMBL" id="QZWG01000008">
    <property type="protein sequence ID" value="RZB98832.1"/>
    <property type="molecule type" value="Genomic_DNA"/>
</dbReference>
<organism evidence="1 2">
    <name type="scientific">Glycine soja</name>
    <name type="common">Wild soybean</name>
    <dbReference type="NCBI Taxonomy" id="3848"/>
    <lineage>
        <taxon>Eukaryota</taxon>
        <taxon>Viridiplantae</taxon>
        <taxon>Streptophyta</taxon>
        <taxon>Embryophyta</taxon>
        <taxon>Tracheophyta</taxon>
        <taxon>Spermatophyta</taxon>
        <taxon>Magnoliopsida</taxon>
        <taxon>eudicotyledons</taxon>
        <taxon>Gunneridae</taxon>
        <taxon>Pentapetalae</taxon>
        <taxon>rosids</taxon>
        <taxon>fabids</taxon>
        <taxon>Fabales</taxon>
        <taxon>Fabaceae</taxon>
        <taxon>Papilionoideae</taxon>
        <taxon>50 kb inversion clade</taxon>
        <taxon>NPAAA clade</taxon>
        <taxon>indigoferoid/millettioid clade</taxon>
        <taxon>Phaseoleae</taxon>
        <taxon>Glycine</taxon>
        <taxon>Glycine subgen. Soja</taxon>
    </lineage>
</organism>
<reference evidence="1 2" key="1">
    <citation type="submission" date="2018-09" db="EMBL/GenBank/DDBJ databases">
        <title>A high-quality reference genome of wild soybean provides a powerful tool to mine soybean genomes.</title>
        <authorList>
            <person name="Xie M."/>
            <person name="Chung C.Y.L."/>
            <person name="Li M.-W."/>
            <person name="Wong F.-L."/>
            <person name="Chan T.-F."/>
            <person name="Lam H.-M."/>
        </authorList>
    </citation>
    <scope>NUCLEOTIDE SEQUENCE [LARGE SCALE GENOMIC DNA]</scope>
    <source>
        <strain evidence="2">cv. W05</strain>
        <tissue evidence="1">Hypocotyl of etiolated seedlings</tissue>
    </source>
</reference>
<sequence>MAFEPGSAVEVSIDGGAGALGRSWFSDRFLVLYPNVAEKSTVSFHQLRPLPPPETRWIFHYGKKVEVSFGDSGQIDVWLQFSIGKAITAWLQVLANVNILALCVHAIRILHLELSNPISMKAQPPNFARLELLIVKQQVSATISNKKVNTVLEYLLQNTPMAYKVDIIHKQHLFK</sequence>
<comment type="caution">
    <text evidence="1">The sequence shown here is derived from an EMBL/GenBank/DDBJ whole genome shotgun (WGS) entry which is preliminary data.</text>
</comment>
<proteinExistence type="predicted"/>
<dbReference type="AlphaFoldDB" id="A0A445JK24"/>
<protein>
    <submittedName>
        <fullName evidence="1">Uncharacterized protein</fullName>
    </submittedName>
</protein>
<evidence type="ECO:0000313" key="2">
    <source>
        <dbReference type="Proteomes" id="UP000289340"/>
    </source>
</evidence>
<evidence type="ECO:0000313" key="1">
    <source>
        <dbReference type="EMBL" id="RZB98832.1"/>
    </source>
</evidence>
<dbReference type="Proteomes" id="UP000289340">
    <property type="component" value="Chromosome 8"/>
</dbReference>
<gene>
    <name evidence="1" type="ORF">D0Y65_021627</name>
</gene>
<name>A0A445JK24_GLYSO</name>